<comment type="similarity">
    <text evidence="1 2">Belongs to the cytochrome P450 family.</text>
</comment>
<dbReference type="SUPFAM" id="SSF48264">
    <property type="entry name" value="Cytochrome P450"/>
    <property type="match status" value="1"/>
</dbReference>
<dbReference type="GO" id="GO:0016705">
    <property type="term" value="F:oxidoreductase activity, acting on paired donors, with incorporation or reduction of molecular oxygen"/>
    <property type="evidence" value="ECO:0007669"/>
    <property type="project" value="InterPro"/>
</dbReference>
<dbReference type="InterPro" id="IPR001128">
    <property type="entry name" value="Cyt_P450"/>
</dbReference>
<evidence type="ECO:0000256" key="1">
    <source>
        <dbReference type="ARBA" id="ARBA00010617"/>
    </source>
</evidence>
<dbReference type="Proteomes" id="UP000295270">
    <property type="component" value="Unassembled WGS sequence"/>
</dbReference>
<keyword evidence="2" id="KW-0349">Heme</keyword>
<evidence type="ECO:0000256" key="2">
    <source>
        <dbReference type="RuleBase" id="RU000461"/>
    </source>
</evidence>
<dbReference type="Proteomes" id="UP000298340">
    <property type="component" value="Unassembled WGS sequence"/>
</dbReference>
<organism evidence="4 6">
    <name type="scientific">Flavobacterium circumlabens</name>
    <dbReference type="NCBI Taxonomy" id="2133765"/>
    <lineage>
        <taxon>Bacteria</taxon>
        <taxon>Pseudomonadati</taxon>
        <taxon>Bacteroidota</taxon>
        <taxon>Flavobacteriia</taxon>
        <taxon>Flavobacteriales</taxon>
        <taxon>Flavobacteriaceae</taxon>
        <taxon>Flavobacterium</taxon>
    </lineage>
</organism>
<dbReference type="GO" id="GO:0005506">
    <property type="term" value="F:iron ion binding"/>
    <property type="evidence" value="ECO:0007669"/>
    <property type="project" value="InterPro"/>
</dbReference>
<dbReference type="PANTHER" id="PTHR46696:SF1">
    <property type="entry name" value="CYTOCHROME P450 YJIB-RELATED"/>
    <property type="match status" value="1"/>
</dbReference>
<name>A0A4Y7UCE4_9FLAO</name>
<evidence type="ECO:0000313" key="3">
    <source>
        <dbReference type="EMBL" id="TCN56469.1"/>
    </source>
</evidence>
<dbReference type="RefSeq" id="WP_132036474.1">
    <property type="nucleotide sequence ID" value="NZ_QWDN01000005.1"/>
</dbReference>
<keyword evidence="5" id="KW-1185">Reference proteome</keyword>
<gene>
    <name evidence="4" type="ORF">D0809_15160</name>
    <name evidence="3" type="ORF">EV142_105247</name>
</gene>
<evidence type="ECO:0000313" key="4">
    <source>
        <dbReference type="EMBL" id="TEB43499.1"/>
    </source>
</evidence>
<dbReference type="GO" id="GO:0004497">
    <property type="term" value="F:monooxygenase activity"/>
    <property type="evidence" value="ECO:0007669"/>
    <property type="project" value="UniProtKB-KW"/>
</dbReference>
<sequence>MSTLFLQSEVKNPYSLYQKMIAENPVYWDETNKIWALYSYEACTEILNHPAAHIPAFLSNNALNKYASIISNNLARLSNGIQHEIARETAVVLFSSMKTVGINTILEELLPKEVIQNQINWVDLVCKKLPILTILKSFDFNKKDTHFICEKIAQLVKIMQPHKTAEEIGLINKVSEEIYLITERQLSTLPFYKTLIDKISVSYTISAEETISIGVSNLIGLFIQSYDAGRGLLSNSLIQILSRENPSKNKMDKDLIQKMVLETLRFDPPIHNTRRVATEDIQLNKIIIKKNDPILIVLAAANRDPQHFTNAVNFDIERNNNHEHLTFGTGGHTCLAKHLSVNITTEALYYLFSSFNIVLSGNEIAHEPLINARLPKAIWISLYNLNQTI</sequence>
<keyword evidence="2" id="KW-0479">Metal-binding</keyword>
<comment type="caution">
    <text evidence="4">The sequence shown here is derived from an EMBL/GenBank/DDBJ whole genome shotgun (WGS) entry which is preliminary data.</text>
</comment>
<dbReference type="InterPro" id="IPR036396">
    <property type="entry name" value="Cyt_P450_sf"/>
</dbReference>
<accession>A0A4Y7UCE4</accession>
<dbReference type="InterPro" id="IPR002397">
    <property type="entry name" value="Cyt_P450_B"/>
</dbReference>
<keyword evidence="2" id="KW-0560">Oxidoreductase</keyword>
<dbReference type="GO" id="GO:0020037">
    <property type="term" value="F:heme binding"/>
    <property type="evidence" value="ECO:0007669"/>
    <property type="project" value="InterPro"/>
</dbReference>
<dbReference type="EMBL" id="QWDN01000005">
    <property type="protein sequence ID" value="TEB43499.1"/>
    <property type="molecule type" value="Genomic_DNA"/>
</dbReference>
<reference evidence="3 5" key="1">
    <citation type="journal article" date="2015" name="Stand. Genomic Sci.">
        <title>Genomic Encyclopedia of Bacterial and Archaeal Type Strains, Phase III: the genomes of soil and plant-associated and newly described type strains.</title>
        <authorList>
            <person name="Whitman W.B."/>
            <person name="Woyke T."/>
            <person name="Klenk H.P."/>
            <person name="Zhou Y."/>
            <person name="Lilburn T.G."/>
            <person name="Beck B.J."/>
            <person name="De Vos P."/>
            <person name="Vandamme P."/>
            <person name="Eisen J.A."/>
            <person name="Garrity G."/>
            <person name="Hugenholtz P."/>
            <person name="Kyrpides N.C."/>
        </authorList>
    </citation>
    <scope>NUCLEOTIDE SEQUENCE [LARGE SCALE GENOMIC DNA]</scope>
    <source>
        <strain evidence="3 5">P5626</strain>
    </source>
</reference>
<dbReference type="InterPro" id="IPR017972">
    <property type="entry name" value="Cyt_P450_CS"/>
</dbReference>
<dbReference type="Pfam" id="PF00067">
    <property type="entry name" value="p450"/>
    <property type="match status" value="1"/>
</dbReference>
<keyword evidence="2" id="KW-0503">Monooxygenase</keyword>
<keyword evidence="2" id="KW-0408">Iron</keyword>
<protein>
    <submittedName>
        <fullName evidence="4">Cytochrome P450</fullName>
    </submittedName>
</protein>
<dbReference type="Gene3D" id="1.10.630.10">
    <property type="entry name" value="Cytochrome P450"/>
    <property type="match status" value="1"/>
</dbReference>
<dbReference type="OrthoDB" id="9801155at2"/>
<reference evidence="3" key="3">
    <citation type="submission" date="2019-03" db="EMBL/GenBank/DDBJ databases">
        <authorList>
            <person name="Whitman W."/>
            <person name="Huntemann M."/>
            <person name="Clum A."/>
            <person name="Pillay M."/>
            <person name="Palaniappan K."/>
            <person name="Varghese N."/>
            <person name="Mikhailova N."/>
            <person name="Stamatis D."/>
            <person name="Reddy T."/>
            <person name="Daum C."/>
            <person name="Shapiro N."/>
            <person name="Ivanova N."/>
            <person name="Kyrpides N."/>
            <person name="Woyke T."/>
        </authorList>
    </citation>
    <scope>NUCLEOTIDE SEQUENCE</scope>
    <source>
        <strain evidence="3">P5626</strain>
    </source>
</reference>
<evidence type="ECO:0000313" key="6">
    <source>
        <dbReference type="Proteomes" id="UP000298340"/>
    </source>
</evidence>
<evidence type="ECO:0000313" key="5">
    <source>
        <dbReference type="Proteomes" id="UP000295270"/>
    </source>
</evidence>
<dbReference type="PROSITE" id="PS00086">
    <property type="entry name" value="CYTOCHROME_P450"/>
    <property type="match status" value="1"/>
</dbReference>
<dbReference type="PANTHER" id="PTHR46696">
    <property type="entry name" value="P450, PUTATIVE (EUROFUNG)-RELATED"/>
    <property type="match status" value="1"/>
</dbReference>
<proteinExistence type="inferred from homology"/>
<dbReference type="EMBL" id="SLWA01000005">
    <property type="protein sequence ID" value="TCN56469.1"/>
    <property type="molecule type" value="Genomic_DNA"/>
</dbReference>
<reference evidence="4 6" key="2">
    <citation type="journal article" date="2018" name="Syst. Appl. Microbiol.">
        <title>Flavobacterium circumlabens sp. nov. and Flavobacterium cupreum sp. nov., two psychrotrophic species isolated from Antarctic environmental samples.</title>
        <authorList>
            <person name="Kralova S."/>
            <person name="Busse H.J."/>
            <person name="Svec P."/>
            <person name="Maslanova I."/>
            <person name="Stankova E."/>
            <person name="Bartak M."/>
            <person name="Sedlacek I."/>
        </authorList>
    </citation>
    <scope>NUCLEOTIDE SEQUENCE [LARGE SCALE GENOMIC DNA]</scope>
    <source>
        <strain evidence="4 6">CCM 8828</strain>
    </source>
</reference>
<dbReference type="AlphaFoldDB" id="A0A4Y7UCE4"/>
<dbReference type="PRINTS" id="PR00359">
    <property type="entry name" value="BP450"/>
</dbReference>